<dbReference type="InterPro" id="IPR046357">
    <property type="entry name" value="PPIase_dom_sf"/>
</dbReference>
<protein>
    <submittedName>
        <fullName evidence="1">Uncharacterized protein</fullName>
    </submittedName>
</protein>
<dbReference type="RefSeq" id="WP_074723568.1">
    <property type="nucleotide sequence ID" value="NZ_CBCRVS010000005.1"/>
</dbReference>
<proteinExistence type="predicted"/>
<dbReference type="GO" id="GO:0005509">
    <property type="term" value="F:calcium ion binding"/>
    <property type="evidence" value="ECO:0007669"/>
    <property type="project" value="InterPro"/>
</dbReference>
<dbReference type="InterPro" id="IPR028974">
    <property type="entry name" value="TSP_type-3_rpt"/>
</dbReference>
<sequence>MNKFKYYFILSITTLSLFSCSKNNDTAEITPPREYAVQYATDITDIEEYLNTYYITVTNNPGSSDDQDVVFTKIPDGGTQASIMSYKDKTTFPKLLSRDVSLHDITYKLYYLVLREGVKESPCNVDGVLAAYKGDYLQQTLVSGVTSLTATAFQEVKYPQTFFSLYTIENVPLRAWSEIFPQFKTGTAESNGNDGTVSYKDFGAGVMFIPSGLSYYSSGSDNIPAYAPLVFSFKLYALQRLDQDGDGIPSYQEDLNGDGYMYYYGNTVNYPTSPADKIRYADDSDGDGIPNFLDVDDDADGYGTRSEITKADGTLMAFDAIPSCNGDTSDPARIKKHLDKSCH</sequence>
<dbReference type="Gene3D" id="4.10.1080.10">
    <property type="entry name" value="TSP type-3 repeat"/>
    <property type="match status" value="1"/>
</dbReference>
<organism evidence="1 2">
    <name type="scientific">Flavobacterium frigoris</name>
    <dbReference type="NCBI Taxonomy" id="229204"/>
    <lineage>
        <taxon>Bacteria</taxon>
        <taxon>Pseudomonadati</taxon>
        <taxon>Bacteroidota</taxon>
        <taxon>Flavobacteriia</taxon>
        <taxon>Flavobacteriales</taxon>
        <taxon>Flavobacteriaceae</taxon>
        <taxon>Flavobacterium</taxon>
    </lineage>
</organism>
<dbReference type="EMBL" id="FOFZ01000007">
    <property type="protein sequence ID" value="SER16995.1"/>
    <property type="molecule type" value="Genomic_DNA"/>
</dbReference>
<accession>A0A1H9M0M3</accession>
<name>A0A1H9M0M3_FLAFI</name>
<gene>
    <name evidence="1" type="ORF">SAMN05444355_107199</name>
</gene>
<keyword evidence="2" id="KW-1185">Reference proteome</keyword>
<dbReference type="Gene3D" id="3.10.50.40">
    <property type="match status" value="1"/>
</dbReference>
<dbReference type="GO" id="GO:0003755">
    <property type="term" value="F:peptidyl-prolyl cis-trans isomerase activity"/>
    <property type="evidence" value="ECO:0007669"/>
    <property type="project" value="InterPro"/>
</dbReference>
<evidence type="ECO:0000313" key="2">
    <source>
        <dbReference type="Proteomes" id="UP000183658"/>
    </source>
</evidence>
<evidence type="ECO:0000313" key="1">
    <source>
        <dbReference type="EMBL" id="SER16995.1"/>
    </source>
</evidence>
<reference evidence="2" key="1">
    <citation type="submission" date="2016-10" db="EMBL/GenBank/DDBJ databases">
        <authorList>
            <person name="Varghese N."/>
            <person name="Submissions S."/>
        </authorList>
    </citation>
    <scope>NUCLEOTIDE SEQUENCE [LARGE SCALE GENOMIC DNA]</scope>
    <source>
        <strain evidence="2">DSM 15719</strain>
    </source>
</reference>
<dbReference type="PROSITE" id="PS51257">
    <property type="entry name" value="PROKAR_LIPOPROTEIN"/>
    <property type="match status" value="1"/>
</dbReference>
<dbReference type="Proteomes" id="UP000183658">
    <property type="component" value="Unassembled WGS sequence"/>
</dbReference>
<dbReference type="AlphaFoldDB" id="A0A1H9M0M3"/>
<dbReference type="OrthoDB" id="1424215at2"/>